<feature type="transmembrane region" description="Helical" evidence="1">
    <location>
        <begin position="130"/>
        <end position="152"/>
    </location>
</feature>
<keyword evidence="3" id="KW-0645">Protease</keyword>
<dbReference type="Proteomes" id="UP000261905">
    <property type="component" value="Unassembled WGS sequence"/>
</dbReference>
<feature type="transmembrane region" description="Helical" evidence="1">
    <location>
        <begin position="200"/>
        <end position="221"/>
    </location>
</feature>
<feature type="transmembrane region" description="Helical" evidence="1">
    <location>
        <begin position="228"/>
        <end position="249"/>
    </location>
</feature>
<keyword evidence="3" id="KW-0482">Metalloprotease</keyword>
<keyword evidence="1" id="KW-0472">Membrane</keyword>
<dbReference type="GO" id="GO:0008237">
    <property type="term" value="F:metallopeptidase activity"/>
    <property type="evidence" value="ECO:0007669"/>
    <property type="project" value="UniProtKB-KW"/>
</dbReference>
<feature type="transmembrane region" description="Helical" evidence="1">
    <location>
        <begin position="255"/>
        <end position="278"/>
    </location>
</feature>
<keyword evidence="1" id="KW-1133">Transmembrane helix</keyword>
<protein>
    <submittedName>
        <fullName evidence="3">CPBP family intramembrane metalloprotease</fullName>
    </submittedName>
</protein>
<organism evidence="3 4">
    <name type="scientific">Paenibacillus paeoniae</name>
    <dbReference type="NCBI Taxonomy" id="2292705"/>
    <lineage>
        <taxon>Bacteria</taxon>
        <taxon>Bacillati</taxon>
        <taxon>Bacillota</taxon>
        <taxon>Bacilli</taxon>
        <taxon>Bacillales</taxon>
        <taxon>Paenibacillaceae</taxon>
        <taxon>Paenibacillus</taxon>
    </lineage>
</organism>
<dbReference type="PANTHER" id="PTHR35797:SF1">
    <property type="entry name" value="PROTEASE"/>
    <property type="match status" value="1"/>
</dbReference>
<proteinExistence type="predicted"/>
<dbReference type="InterPro" id="IPR003675">
    <property type="entry name" value="Rce1/LyrA-like_dom"/>
</dbReference>
<gene>
    <name evidence="3" type="ORF">DX130_15820</name>
</gene>
<dbReference type="EMBL" id="QUBQ01000002">
    <property type="protein sequence ID" value="REK75098.1"/>
    <property type="molecule type" value="Genomic_DNA"/>
</dbReference>
<evidence type="ECO:0000313" key="3">
    <source>
        <dbReference type="EMBL" id="REK75098.1"/>
    </source>
</evidence>
<reference evidence="3 4" key="1">
    <citation type="submission" date="2018-08" db="EMBL/GenBank/DDBJ databases">
        <title>Paenibacillus sp. M4BSY-1, whole genome shotgun sequence.</title>
        <authorList>
            <person name="Tuo L."/>
        </authorList>
    </citation>
    <scope>NUCLEOTIDE SEQUENCE [LARGE SCALE GENOMIC DNA]</scope>
    <source>
        <strain evidence="3 4">M4BSY-1</strain>
    </source>
</reference>
<dbReference type="Pfam" id="PF02517">
    <property type="entry name" value="Rce1-like"/>
    <property type="match status" value="1"/>
</dbReference>
<evidence type="ECO:0000256" key="1">
    <source>
        <dbReference type="SAM" id="Phobius"/>
    </source>
</evidence>
<feature type="domain" description="CAAX prenyl protease 2/Lysostaphin resistance protein A-like" evidence="2">
    <location>
        <begin position="141"/>
        <end position="241"/>
    </location>
</feature>
<name>A0A371PHV1_9BACL</name>
<dbReference type="InterPro" id="IPR042150">
    <property type="entry name" value="MmRce1-like"/>
</dbReference>
<dbReference type="PANTHER" id="PTHR35797">
    <property type="entry name" value="PROTEASE-RELATED"/>
    <property type="match status" value="1"/>
</dbReference>
<feature type="transmembrane region" description="Helical" evidence="1">
    <location>
        <begin position="27"/>
        <end position="44"/>
    </location>
</feature>
<keyword evidence="3" id="KW-0378">Hydrolase</keyword>
<dbReference type="GO" id="GO:0006508">
    <property type="term" value="P:proteolysis"/>
    <property type="evidence" value="ECO:0007669"/>
    <property type="project" value="UniProtKB-KW"/>
</dbReference>
<dbReference type="AlphaFoldDB" id="A0A371PHV1"/>
<sequence length="287" mass="31624">MRTNFSSTPAIGLNEEKERIRLARRGLLVFFALLVPLTVLGYVLAMKIEIFILLLMWAPGLASIFTRLVLHEGFKDISLRFGGRRTLKTWPVILLLPIVIGLIAYGLAWITGLVDYVTPDTLMKAHPAVIFLGVLLLQLVVGSLEGLIGGAGEEIGWRGYMLTRMIDAKIPNPMLISGIIWGVWHLPVMIFGAYYSGPILALSIVLFMISVTSFSCILGRLRLTTGSVWPAIFLHATWNAVIQDVFDAFSKGENALLWTGESGIFVALALLGAALFMARKPMNVRQL</sequence>
<dbReference type="OrthoDB" id="9777755at2"/>
<feature type="transmembrane region" description="Helical" evidence="1">
    <location>
        <begin position="50"/>
        <end position="70"/>
    </location>
</feature>
<feature type="transmembrane region" description="Helical" evidence="1">
    <location>
        <begin position="173"/>
        <end position="194"/>
    </location>
</feature>
<dbReference type="GO" id="GO:0004175">
    <property type="term" value="F:endopeptidase activity"/>
    <property type="evidence" value="ECO:0007669"/>
    <property type="project" value="UniProtKB-ARBA"/>
</dbReference>
<evidence type="ECO:0000259" key="2">
    <source>
        <dbReference type="Pfam" id="PF02517"/>
    </source>
</evidence>
<keyword evidence="1" id="KW-0812">Transmembrane</keyword>
<keyword evidence="4" id="KW-1185">Reference proteome</keyword>
<feature type="transmembrane region" description="Helical" evidence="1">
    <location>
        <begin position="90"/>
        <end position="110"/>
    </location>
</feature>
<dbReference type="RefSeq" id="WP_116046961.1">
    <property type="nucleotide sequence ID" value="NZ_QUBQ01000002.1"/>
</dbReference>
<dbReference type="GO" id="GO:0080120">
    <property type="term" value="P:CAAX-box protein maturation"/>
    <property type="evidence" value="ECO:0007669"/>
    <property type="project" value="UniProtKB-ARBA"/>
</dbReference>
<comment type="caution">
    <text evidence="3">The sequence shown here is derived from an EMBL/GenBank/DDBJ whole genome shotgun (WGS) entry which is preliminary data.</text>
</comment>
<evidence type="ECO:0000313" key="4">
    <source>
        <dbReference type="Proteomes" id="UP000261905"/>
    </source>
</evidence>
<accession>A0A371PHV1</accession>